<feature type="region of interest" description="Disordered" evidence="3">
    <location>
        <begin position="340"/>
        <end position="407"/>
    </location>
</feature>
<feature type="compositionally biased region" description="Polar residues" evidence="3">
    <location>
        <begin position="301"/>
        <end position="312"/>
    </location>
</feature>
<evidence type="ECO:0000259" key="4">
    <source>
        <dbReference type="PROSITE" id="PS50002"/>
    </source>
</evidence>
<dbReference type="OrthoDB" id="5600355at2759"/>
<dbReference type="PANTHER" id="PTHR14167:SF116">
    <property type="entry name" value="CAP, ISOFORM AC"/>
    <property type="match status" value="1"/>
</dbReference>
<dbReference type="CDD" id="cd00174">
    <property type="entry name" value="SH3"/>
    <property type="match status" value="1"/>
</dbReference>
<feature type="compositionally biased region" description="Pro residues" evidence="3">
    <location>
        <begin position="105"/>
        <end position="118"/>
    </location>
</feature>
<reference evidence="5 6" key="1">
    <citation type="submission" date="2009-11" db="EMBL/GenBank/DDBJ databases">
        <title>Annotation of Allomyces macrogynus ATCC 38327.</title>
        <authorList>
            <consortium name="The Broad Institute Genome Sequencing Platform"/>
            <person name="Russ C."/>
            <person name="Cuomo C."/>
            <person name="Burger G."/>
            <person name="Gray M.W."/>
            <person name="Holland P.W.H."/>
            <person name="King N."/>
            <person name="Lang F.B.F."/>
            <person name="Roger A.J."/>
            <person name="Ruiz-Trillo I."/>
            <person name="Young S.K."/>
            <person name="Zeng Q."/>
            <person name="Gargeya S."/>
            <person name="Fitzgerald M."/>
            <person name="Haas B."/>
            <person name="Abouelleil A."/>
            <person name="Alvarado L."/>
            <person name="Arachchi H.M."/>
            <person name="Berlin A."/>
            <person name="Chapman S.B."/>
            <person name="Gearin G."/>
            <person name="Goldberg J."/>
            <person name="Griggs A."/>
            <person name="Gujja S."/>
            <person name="Hansen M."/>
            <person name="Heiman D."/>
            <person name="Howarth C."/>
            <person name="Larimer J."/>
            <person name="Lui A."/>
            <person name="MacDonald P.J.P."/>
            <person name="McCowen C."/>
            <person name="Montmayeur A."/>
            <person name="Murphy C."/>
            <person name="Neiman D."/>
            <person name="Pearson M."/>
            <person name="Priest M."/>
            <person name="Roberts A."/>
            <person name="Saif S."/>
            <person name="Shea T."/>
            <person name="Sisk P."/>
            <person name="Stolte C."/>
            <person name="Sykes S."/>
            <person name="Wortman J."/>
            <person name="Nusbaum C."/>
            <person name="Birren B."/>
        </authorList>
    </citation>
    <scope>NUCLEOTIDE SEQUENCE [LARGE SCALE GENOMIC DNA]</scope>
    <source>
        <strain evidence="5 6">ATCC 38327</strain>
    </source>
</reference>
<name>A0A0L0T0K1_ALLM3</name>
<feature type="domain" description="SH3" evidence="4">
    <location>
        <begin position="174"/>
        <end position="235"/>
    </location>
</feature>
<dbReference type="Pfam" id="PF07653">
    <property type="entry name" value="SH3_2"/>
    <property type="match status" value="1"/>
</dbReference>
<dbReference type="AlphaFoldDB" id="A0A0L0T0K1"/>
<feature type="region of interest" description="Disordered" evidence="3">
    <location>
        <begin position="276"/>
        <end position="319"/>
    </location>
</feature>
<feature type="domain" description="SH3" evidence="4">
    <location>
        <begin position="8"/>
        <end position="70"/>
    </location>
</feature>
<dbReference type="STRING" id="578462.A0A0L0T0K1"/>
<feature type="region of interest" description="Disordered" evidence="3">
    <location>
        <begin position="57"/>
        <end position="123"/>
    </location>
</feature>
<dbReference type="VEuPathDB" id="FungiDB:AMAG_19856"/>
<dbReference type="EMBL" id="GG745355">
    <property type="protein sequence ID" value="KNE68175.1"/>
    <property type="molecule type" value="Genomic_DNA"/>
</dbReference>
<dbReference type="PROSITE" id="PS50002">
    <property type="entry name" value="SH3"/>
    <property type="match status" value="2"/>
</dbReference>
<evidence type="ECO:0000256" key="3">
    <source>
        <dbReference type="SAM" id="MobiDB-lite"/>
    </source>
</evidence>
<evidence type="ECO:0000313" key="6">
    <source>
        <dbReference type="Proteomes" id="UP000054350"/>
    </source>
</evidence>
<feature type="compositionally biased region" description="Low complexity" evidence="3">
    <location>
        <begin position="65"/>
        <end position="77"/>
    </location>
</feature>
<evidence type="ECO:0000256" key="2">
    <source>
        <dbReference type="PROSITE-ProRule" id="PRU00192"/>
    </source>
</evidence>
<feature type="compositionally biased region" description="Pro residues" evidence="3">
    <location>
        <begin position="78"/>
        <end position="96"/>
    </location>
</feature>
<dbReference type="InterPro" id="IPR036028">
    <property type="entry name" value="SH3-like_dom_sf"/>
</dbReference>
<dbReference type="InterPro" id="IPR001452">
    <property type="entry name" value="SH3_domain"/>
</dbReference>
<dbReference type="InterPro" id="IPR050384">
    <property type="entry name" value="Endophilin_SH3RF"/>
</dbReference>
<reference evidence="6" key="2">
    <citation type="submission" date="2009-11" db="EMBL/GenBank/DDBJ databases">
        <title>The Genome Sequence of Allomyces macrogynus strain ATCC 38327.</title>
        <authorList>
            <consortium name="The Broad Institute Genome Sequencing Platform"/>
            <person name="Russ C."/>
            <person name="Cuomo C."/>
            <person name="Shea T."/>
            <person name="Young S.K."/>
            <person name="Zeng Q."/>
            <person name="Koehrsen M."/>
            <person name="Haas B."/>
            <person name="Borodovsky M."/>
            <person name="Guigo R."/>
            <person name="Alvarado L."/>
            <person name="Berlin A."/>
            <person name="Borenstein D."/>
            <person name="Chen Z."/>
            <person name="Engels R."/>
            <person name="Freedman E."/>
            <person name="Gellesch M."/>
            <person name="Goldberg J."/>
            <person name="Griggs A."/>
            <person name="Gujja S."/>
            <person name="Heiman D."/>
            <person name="Hepburn T."/>
            <person name="Howarth C."/>
            <person name="Jen D."/>
            <person name="Larson L."/>
            <person name="Lewis B."/>
            <person name="Mehta T."/>
            <person name="Park D."/>
            <person name="Pearson M."/>
            <person name="Roberts A."/>
            <person name="Saif S."/>
            <person name="Shenoy N."/>
            <person name="Sisk P."/>
            <person name="Stolte C."/>
            <person name="Sykes S."/>
            <person name="Walk T."/>
            <person name="White J."/>
            <person name="Yandava C."/>
            <person name="Burger G."/>
            <person name="Gray M.W."/>
            <person name="Holland P.W.H."/>
            <person name="King N."/>
            <person name="Lang F.B.F."/>
            <person name="Roger A.J."/>
            <person name="Ruiz-Trillo I."/>
            <person name="Lander E."/>
            <person name="Nusbaum C."/>
        </authorList>
    </citation>
    <scope>NUCLEOTIDE SEQUENCE [LARGE SCALE GENOMIC DNA]</scope>
    <source>
        <strain evidence="6">ATCC 38327</strain>
    </source>
</reference>
<feature type="compositionally biased region" description="Pro residues" evidence="3">
    <location>
        <begin position="344"/>
        <end position="368"/>
    </location>
</feature>
<feature type="region of interest" description="Disordered" evidence="3">
    <location>
        <begin position="153"/>
        <end position="178"/>
    </location>
</feature>
<dbReference type="PANTHER" id="PTHR14167">
    <property type="entry name" value="SH3 DOMAIN-CONTAINING"/>
    <property type="match status" value="1"/>
</dbReference>
<proteinExistence type="predicted"/>
<protein>
    <recommendedName>
        <fullName evidence="4">SH3 domain-containing protein</fullName>
    </recommendedName>
</protein>
<organism evidence="5 6">
    <name type="scientific">Allomyces macrogynus (strain ATCC 38327)</name>
    <name type="common">Allomyces javanicus var. macrogynus</name>
    <dbReference type="NCBI Taxonomy" id="578462"/>
    <lineage>
        <taxon>Eukaryota</taxon>
        <taxon>Fungi</taxon>
        <taxon>Fungi incertae sedis</taxon>
        <taxon>Blastocladiomycota</taxon>
        <taxon>Blastocladiomycetes</taxon>
        <taxon>Blastocladiales</taxon>
        <taxon>Blastocladiaceae</taxon>
        <taxon>Allomyces</taxon>
    </lineage>
</organism>
<gene>
    <name evidence="5" type="ORF">AMAG_19856</name>
</gene>
<sequence length="407" mass="41622">MADTNFDEDAVYVRADFDYDPQRDDELALAPGAVIQVLDGGDDAEWLLGRDLATGQEGWFPSNFVTPTDPPTTTSPAPRRPPPAPKAALPPPPPVVPVTASVPEPARPAPAAAPPAAPPVALNKPVPEAKATAAHRTSTVVDPIPLAPAADVATEDAADHAADDDAPTAAEKPEEQQPARVLYDYAPQNVDELNLVAGTTISVLSTDIGVRGWYRGEVDGQIGIFPANHVKLAEKDSDAREKKLAAIGVRVGMGLGALFGGMPAVAKKRPTSSVSVAETAAQAAPSAPSPEPAASTDDNDSIASSSPSQGTVSRRAAGLTMGGIPMPGIAMGCFPPLRATAPKPATPPAAPAPVSTPPQPATPPPMTAPAPALSSARAQQAGHARMPSLPRPPAGLLKARRRESELG</sequence>
<dbReference type="eggNOG" id="KOG4348">
    <property type="taxonomic scope" value="Eukaryota"/>
</dbReference>
<dbReference type="Proteomes" id="UP000054350">
    <property type="component" value="Unassembled WGS sequence"/>
</dbReference>
<keyword evidence="6" id="KW-1185">Reference proteome</keyword>
<feature type="compositionally biased region" description="Low complexity" evidence="3">
    <location>
        <begin position="276"/>
        <end position="286"/>
    </location>
</feature>
<keyword evidence="1 2" id="KW-0728">SH3 domain</keyword>
<dbReference type="Pfam" id="PF00018">
    <property type="entry name" value="SH3_1"/>
    <property type="match status" value="1"/>
</dbReference>
<dbReference type="PRINTS" id="PR00452">
    <property type="entry name" value="SH3DOMAIN"/>
</dbReference>
<dbReference type="SMART" id="SM00326">
    <property type="entry name" value="SH3"/>
    <property type="match status" value="2"/>
</dbReference>
<accession>A0A0L0T0K1</accession>
<dbReference type="Gene3D" id="2.30.30.40">
    <property type="entry name" value="SH3 Domains"/>
    <property type="match status" value="2"/>
</dbReference>
<dbReference type="SUPFAM" id="SSF50044">
    <property type="entry name" value="SH3-domain"/>
    <property type="match status" value="2"/>
</dbReference>
<evidence type="ECO:0000256" key="1">
    <source>
        <dbReference type="ARBA" id="ARBA00022443"/>
    </source>
</evidence>
<evidence type="ECO:0000313" key="5">
    <source>
        <dbReference type="EMBL" id="KNE68175.1"/>
    </source>
</evidence>